<dbReference type="WBParaSite" id="Hba_19870">
    <property type="protein sequence ID" value="Hba_19870"/>
    <property type="gene ID" value="Hba_19870"/>
</dbReference>
<proteinExistence type="predicted"/>
<sequence>MDTHHLVVTTQDCVERNQTLVADSPLRRNPLMVDTTEEETTATTGLEILSEGECSFDASFDEDNTFVSPPLSPRSENYRLKRIYLQCYYFYFVPLLFYIYFMYGVNFILFQEKYNYVQESTDRLRNRLYHVKTEISYLKRLKRVLINRLAQYGDEYFYTPLEIPDDTGSDEPASKKRRERRERERERKEAMREAARKARIEAESSSALVSPAVESIIKEARQEIERQAVNSKGSSLALLHSEATTVSLTGQ</sequence>
<evidence type="ECO:0000313" key="3">
    <source>
        <dbReference type="Proteomes" id="UP000095283"/>
    </source>
</evidence>
<feature type="transmembrane region" description="Helical" evidence="2">
    <location>
        <begin position="88"/>
        <end position="110"/>
    </location>
</feature>
<keyword evidence="2" id="KW-0472">Membrane</keyword>
<evidence type="ECO:0000313" key="4">
    <source>
        <dbReference type="WBParaSite" id="Hba_19870"/>
    </source>
</evidence>
<accession>A0A1I7XQV1</accession>
<dbReference type="Proteomes" id="UP000095283">
    <property type="component" value="Unplaced"/>
</dbReference>
<evidence type="ECO:0000256" key="1">
    <source>
        <dbReference type="SAM" id="MobiDB-lite"/>
    </source>
</evidence>
<feature type="region of interest" description="Disordered" evidence="1">
    <location>
        <begin position="229"/>
        <end position="251"/>
    </location>
</feature>
<keyword evidence="2" id="KW-1133">Transmembrane helix</keyword>
<feature type="compositionally biased region" description="Basic and acidic residues" evidence="1">
    <location>
        <begin position="181"/>
        <end position="202"/>
    </location>
</feature>
<reference evidence="4" key="1">
    <citation type="submission" date="2016-11" db="UniProtKB">
        <authorList>
            <consortium name="WormBaseParasite"/>
        </authorList>
    </citation>
    <scope>IDENTIFICATION</scope>
</reference>
<protein>
    <submittedName>
        <fullName evidence="4">BHLH domain-containing protein</fullName>
    </submittedName>
</protein>
<organism evidence="3 4">
    <name type="scientific">Heterorhabditis bacteriophora</name>
    <name type="common">Entomopathogenic nematode worm</name>
    <dbReference type="NCBI Taxonomy" id="37862"/>
    <lineage>
        <taxon>Eukaryota</taxon>
        <taxon>Metazoa</taxon>
        <taxon>Ecdysozoa</taxon>
        <taxon>Nematoda</taxon>
        <taxon>Chromadorea</taxon>
        <taxon>Rhabditida</taxon>
        <taxon>Rhabditina</taxon>
        <taxon>Rhabditomorpha</taxon>
        <taxon>Strongyloidea</taxon>
        <taxon>Heterorhabditidae</taxon>
        <taxon>Heterorhabditis</taxon>
    </lineage>
</organism>
<feature type="region of interest" description="Disordered" evidence="1">
    <location>
        <begin position="163"/>
        <end position="205"/>
    </location>
</feature>
<keyword evidence="3" id="KW-1185">Reference proteome</keyword>
<name>A0A1I7XQV1_HETBA</name>
<dbReference type="AlphaFoldDB" id="A0A1I7XQV1"/>
<keyword evidence="2" id="KW-0812">Transmembrane</keyword>
<feature type="compositionally biased region" description="Polar residues" evidence="1">
    <location>
        <begin position="242"/>
        <end position="251"/>
    </location>
</feature>
<evidence type="ECO:0000256" key="2">
    <source>
        <dbReference type="SAM" id="Phobius"/>
    </source>
</evidence>